<dbReference type="InterPro" id="IPR036397">
    <property type="entry name" value="RNaseH_sf"/>
</dbReference>
<dbReference type="GO" id="GO:0015074">
    <property type="term" value="P:DNA integration"/>
    <property type="evidence" value="ECO:0007669"/>
    <property type="project" value="InterPro"/>
</dbReference>
<dbReference type="AlphaFoldDB" id="A0A5N6NUA0"/>
<dbReference type="InterPro" id="IPR012337">
    <property type="entry name" value="RNaseH-like_sf"/>
</dbReference>
<protein>
    <recommendedName>
        <fullName evidence="2">Integrase catalytic domain-containing protein</fullName>
    </recommendedName>
</protein>
<dbReference type="FunFam" id="3.30.70.270:FF:000020">
    <property type="entry name" value="Transposon Tf2-6 polyprotein-like Protein"/>
    <property type="match status" value="1"/>
</dbReference>
<dbReference type="Gene3D" id="3.30.70.270">
    <property type="match status" value="2"/>
</dbReference>
<dbReference type="PROSITE" id="PS50994">
    <property type="entry name" value="INTEGRASE"/>
    <property type="match status" value="1"/>
</dbReference>
<evidence type="ECO:0000313" key="3">
    <source>
        <dbReference type="EMBL" id="KAD5318276.1"/>
    </source>
</evidence>
<organism evidence="3 4">
    <name type="scientific">Mikania micrantha</name>
    <name type="common">bitter vine</name>
    <dbReference type="NCBI Taxonomy" id="192012"/>
    <lineage>
        <taxon>Eukaryota</taxon>
        <taxon>Viridiplantae</taxon>
        <taxon>Streptophyta</taxon>
        <taxon>Embryophyta</taxon>
        <taxon>Tracheophyta</taxon>
        <taxon>Spermatophyta</taxon>
        <taxon>Magnoliopsida</taxon>
        <taxon>eudicotyledons</taxon>
        <taxon>Gunneridae</taxon>
        <taxon>Pentapetalae</taxon>
        <taxon>asterids</taxon>
        <taxon>campanulids</taxon>
        <taxon>Asterales</taxon>
        <taxon>Asteraceae</taxon>
        <taxon>Asteroideae</taxon>
        <taxon>Heliantheae alliance</taxon>
        <taxon>Eupatorieae</taxon>
        <taxon>Mikania</taxon>
    </lineage>
</organism>
<reference evidence="3 4" key="1">
    <citation type="submission" date="2019-05" db="EMBL/GenBank/DDBJ databases">
        <title>Mikania micrantha, genome provides insights into the molecular mechanism of rapid growth.</title>
        <authorList>
            <person name="Liu B."/>
        </authorList>
    </citation>
    <scope>NUCLEOTIDE SEQUENCE [LARGE SCALE GENOMIC DNA]</scope>
    <source>
        <strain evidence="3">NLD-2019</strain>
        <tissue evidence="3">Leaf</tissue>
    </source>
</reference>
<evidence type="ECO:0000259" key="2">
    <source>
        <dbReference type="PROSITE" id="PS50994"/>
    </source>
</evidence>
<proteinExistence type="predicted"/>
<accession>A0A5N6NUA0</accession>
<name>A0A5N6NUA0_9ASTR</name>
<evidence type="ECO:0000313" key="4">
    <source>
        <dbReference type="Proteomes" id="UP000326396"/>
    </source>
</evidence>
<feature type="domain" description="Integrase catalytic" evidence="2">
    <location>
        <begin position="283"/>
        <end position="377"/>
    </location>
</feature>
<dbReference type="GO" id="GO:0003676">
    <property type="term" value="F:nucleic acid binding"/>
    <property type="evidence" value="ECO:0007669"/>
    <property type="project" value="InterPro"/>
</dbReference>
<gene>
    <name evidence="3" type="ORF">E3N88_18222</name>
</gene>
<dbReference type="PANTHER" id="PTHR37984:SF5">
    <property type="entry name" value="PROTEIN NYNRIN-LIKE"/>
    <property type="match status" value="1"/>
</dbReference>
<dbReference type="InterPro" id="IPR043502">
    <property type="entry name" value="DNA/RNA_pol_sf"/>
</dbReference>
<keyword evidence="4" id="KW-1185">Reference proteome</keyword>
<dbReference type="InterPro" id="IPR043128">
    <property type="entry name" value="Rev_trsase/Diguanyl_cyclase"/>
</dbReference>
<evidence type="ECO:0000256" key="1">
    <source>
        <dbReference type="SAM" id="MobiDB-lite"/>
    </source>
</evidence>
<feature type="region of interest" description="Disordered" evidence="1">
    <location>
        <begin position="162"/>
        <end position="182"/>
    </location>
</feature>
<comment type="caution">
    <text evidence="3">The sequence shown here is derived from an EMBL/GenBank/DDBJ whole genome shotgun (WGS) entry which is preliminary data.</text>
</comment>
<dbReference type="SUPFAM" id="SSF53098">
    <property type="entry name" value="Ribonuclease H-like"/>
    <property type="match status" value="1"/>
</dbReference>
<dbReference type="InterPro" id="IPR001584">
    <property type="entry name" value="Integrase_cat-core"/>
</dbReference>
<sequence>MNDLFQPHLRHFVLVFFDDILVYSATIKQHLAHLKIALGHIILQEGAQVYQDKVVVIESWPVPTTVREVTWVLRFQCFTVHYQQFVKHYKLIARPLIVLTKKDGFMWANDTTITFNKLKQVLMAAPVLCLPDFLKPFISGKENKEANVLTRRLSTTQLSTLQLSSGNTNQRPGKEKVEPSGTKDQATFVKGVKLDQDKIAAITSWPIPTNMKWTEEAAVAFQQLKKLSLQLWRPNLRKSVHLTLLVSTNMSEDYEGLLVDHYTKSIIEAVNNQATYVPGAPSLCPNPNQIWEDVSMDFIAGFPPSNRIDTILVVVDRLSKNAHFLPLSHRFTARSVANVSCIEIVGLQGIPLSIETDSHVVFLSNFWQELFRLFGTN</sequence>
<dbReference type="OrthoDB" id="1301339at2759"/>
<dbReference type="InterPro" id="IPR050951">
    <property type="entry name" value="Retrovirus_Pol_polyprotein"/>
</dbReference>
<dbReference type="SUPFAM" id="SSF56672">
    <property type="entry name" value="DNA/RNA polymerases"/>
    <property type="match status" value="1"/>
</dbReference>
<dbReference type="EMBL" id="SZYD01000009">
    <property type="protein sequence ID" value="KAD5318276.1"/>
    <property type="molecule type" value="Genomic_DNA"/>
</dbReference>
<dbReference type="Proteomes" id="UP000326396">
    <property type="component" value="Linkage Group LG17"/>
</dbReference>
<dbReference type="PANTHER" id="PTHR37984">
    <property type="entry name" value="PROTEIN CBG26694"/>
    <property type="match status" value="1"/>
</dbReference>
<dbReference type="Gene3D" id="3.30.420.10">
    <property type="entry name" value="Ribonuclease H-like superfamily/Ribonuclease H"/>
    <property type="match status" value="1"/>
</dbReference>